<sequence length="69" mass="7904">MKKEKHSDISSRKKSNQKIIDSYDYLSNAASAQDCTGLIPVGPTNRAELESYEEVYHYRPPKIDPEKCE</sequence>
<evidence type="ECO:0000313" key="3">
    <source>
        <dbReference type="Proteomes" id="UP000095727"/>
    </source>
</evidence>
<dbReference type="Proteomes" id="UP000095727">
    <property type="component" value="Unassembled WGS sequence"/>
</dbReference>
<accession>A0A173TSS2</accession>
<reference evidence="1 3" key="1">
    <citation type="submission" date="2015-09" db="EMBL/GenBank/DDBJ databases">
        <authorList>
            <consortium name="Pathogen Informatics"/>
        </authorList>
    </citation>
    <scope>NUCLEOTIDE SEQUENCE [LARGE SCALE GENOMIC DNA]</scope>
    <source>
        <strain evidence="1 3">2789STDY5834962</strain>
    </source>
</reference>
<reference evidence="2 4" key="2">
    <citation type="submission" date="2018-08" db="EMBL/GenBank/DDBJ databases">
        <title>A genome reference for cultivated species of the human gut microbiota.</title>
        <authorList>
            <person name="Zou Y."/>
            <person name="Xue W."/>
            <person name="Luo G."/>
        </authorList>
    </citation>
    <scope>NUCLEOTIDE SEQUENCE [LARGE SCALE GENOMIC DNA]</scope>
    <source>
        <strain evidence="2 4">AF18-12LB</strain>
    </source>
</reference>
<dbReference type="AlphaFoldDB" id="A0A173TSS2"/>
<dbReference type="GeneID" id="92824362"/>
<protein>
    <submittedName>
        <fullName evidence="1">Uncharacterized protein</fullName>
    </submittedName>
</protein>
<proteinExistence type="predicted"/>
<gene>
    <name evidence="2" type="ORF">DWX03_12215</name>
    <name evidence="1" type="ORF">ERS852574_02404</name>
</gene>
<dbReference type="RefSeq" id="WP_022220316.1">
    <property type="nucleotide sequence ID" value="NZ_CAXSNH010000016.1"/>
</dbReference>
<organism evidence="1 3">
    <name type="scientific">Coprococcus comes</name>
    <dbReference type="NCBI Taxonomy" id="410072"/>
    <lineage>
        <taxon>Bacteria</taxon>
        <taxon>Bacillati</taxon>
        <taxon>Bacillota</taxon>
        <taxon>Clostridia</taxon>
        <taxon>Lachnospirales</taxon>
        <taxon>Lachnospiraceae</taxon>
        <taxon>Coprococcus</taxon>
    </lineage>
</organism>
<evidence type="ECO:0000313" key="4">
    <source>
        <dbReference type="Proteomes" id="UP000283360"/>
    </source>
</evidence>
<dbReference type="Proteomes" id="UP000283360">
    <property type="component" value="Unassembled WGS sequence"/>
</dbReference>
<name>A0A173TSS2_9FIRM</name>
<evidence type="ECO:0000313" key="1">
    <source>
        <dbReference type="EMBL" id="CUN05534.1"/>
    </source>
</evidence>
<evidence type="ECO:0000313" key="2">
    <source>
        <dbReference type="EMBL" id="RGT88511.1"/>
    </source>
</evidence>
<dbReference type="EMBL" id="CYXR01000019">
    <property type="protein sequence ID" value="CUN05534.1"/>
    <property type="molecule type" value="Genomic_DNA"/>
</dbReference>
<keyword evidence="4" id="KW-1185">Reference proteome</keyword>
<dbReference type="EMBL" id="QRXJ01000016">
    <property type="protein sequence ID" value="RGT88511.1"/>
    <property type="molecule type" value="Genomic_DNA"/>
</dbReference>